<feature type="compositionally biased region" description="Basic and acidic residues" evidence="1">
    <location>
        <begin position="465"/>
        <end position="476"/>
    </location>
</feature>
<dbReference type="Proteomes" id="UP000011713">
    <property type="component" value="Unassembled WGS sequence"/>
</dbReference>
<dbReference type="VEuPathDB" id="FungiDB:HpaG808811"/>
<reference evidence="2" key="2">
    <citation type="journal article" date="2014" name="PLoS Pathog.">
        <title>Expression profiling during arabidopsis/downy mildew interaction reveals a highly-expressed effector that attenuates responses to salicylic acid.</title>
        <authorList>
            <person name="Asai S."/>
            <person name="Rallapalli G."/>
            <person name="Piquerez S.J.M."/>
            <person name="Caillaud M.C."/>
            <person name="Furzer O.J."/>
            <person name="Ishaque N."/>
            <person name="Wirthmueller L."/>
            <person name="Fabro G."/>
            <person name="Shirasu K."/>
            <person name="Jones J.D.G."/>
        </authorList>
    </citation>
    <scope>NUCLEOTIDE SEQUENCE</scope>
    <source>
        <strain evidence="2">Emoy2</strain>
    </source>
</reference>
<dbReference type="InParanoid" id="M4BQX2"/>
<proteinExistence type="evidence at transcript level"/>
<keyword evidence="4" id="KW-1185">Reference proteome</keyword>
<feature type="compositionally biased region" description="Basic and acidic residues" evidence="1">
    <location>
        <begin position="38"/>
        <end position="63"/>
    </location>
</feature>
<evidence type="ECO:0000313" key="4">
    <source>
        <dbReference type="Proteomes" id="UP000011713"/>
    </source>
</evidence>
<name>M4BQX2_HYAAE</name>
<protein>
    <submittedName>
        <fullName evidence="2">RxLR effector candidate protein</fullName>
    </submittedName>
</protein>
<accession>M4BQX2</accession>
<reference evidence="3" key="3">
    <citation type="submission" date="2015-06" db="UniProtKB">
        <authorList>
            <consortium name="EnsemblProtists"/>
        </authorList>
    </citation>
    <scope>IDENTIFICATION</scope>
    <source>
        <strain evidence="3">Emoy2</strain>
    </source>
</reference>
<feature type="region of interest" description="Disordered" evidence="1">
    <location>
        <begin position="28"/>
        <end position="69"/>
    </location>
</feature>
<feature type="region of interest" description="Disordered" evidence="1">
    <location>
        <begin position="458"/>
        <end position="483"/>
    </location>
</feature>
<organism evidence="3 4">
    <name type="scientific">Hyaloperonospora arabidopsidis (strain Emoy2)</name>
    <name type="common">Downy mildew agent</name>
    <name type="synonym">Peronospora arabidopsidis</name>
    <dbReference type="NCBI Taxonomy" id="559515"/>
    <lineage>
        <taxon>Eukaryota</taxon>
        <taxon>Sar</taxon>
        <taxon>Stramenopiles</taxon>
        <taxon>Oomycota</taxon>
        <taxon>Peronosporomycetes</taxon>
        <taxon>Peronosporales</taxon>
        <taxon>Peronosporaceae</taxon>
        <taxon>Hyaloperonospora</taxon>
    </lineage>
</organism>
<evidence type="ECO:0000313" key="3">
    <source>
        <dbReference type="EnsemblProtists" id="HpaP808811"/>
    </source>
</evidence>
<evidence type="ECO:0000313" key="2">
    <source>
        <dbReference type="EMBL" id="BAP68940.1"/>
    </source>
</evidence>
<dbReference type="AlphaFoldDB" id="M4BQX2"/>
<dbReference type="EnsemblProtists" id="HpaT808811">
    <property type="protein sequence ID" value="HpaP808811"/>
    <property type="gene ID" value="HpaG808811"/>
</dbReference>
<dbReference type="EMBL" id="AB922364">
    <property type="protein sequence ID" value="BAP68940.1"/>
    <property type="molecule type" value="mRNA"/>
</dbReference>
<feature type="region of interest" description="Disordered" evidence="1">
    <location>
        <begin position="112"/>
        <end position="139"/>
    </location>
</feature>
<evidence type="ECO:0000256" key="1">
    <source>
        <dbReference type="SAM" id="MobiDB-lite"/>
    </source>
</evidence>
<dbReference type="EMBL" id="JH598602">
    <property type="status" value="NOT_ANNOTATED_CDS"/>
    <property type="molecule type" value="Genomic_DNA"/>
</dbReference>
<reference evidence="4" key="1">
    <citation type="journal article" date="2010" name="Science">
        <title>Signatures of adaptation to obligate biotrophy in the Hyaloperonospora arabidopsidis genome.</title>
        <authorList>
            <person name="Baxter L."/>
            <person name="Tripathy S."/>
            <person name="Ishaque N."/>
            <person name="Boot N."/>
            <person name="Cabral A."/>
            <person name="Kemen E."/>
            <person name="Thines M."/>
            <person name="Ah-Fong A."/>
            <person name="Anderson R."/>
            <person name="Badejoko W."/>
            <person name="Bittner-Eddy P."/>
            <person name="Boore J.L."/>
            <person name="Chibucos M.C."/>
            <person name="Coates M."/>
            <person name="Dehal P."/>
            <person name="Delehaunty K."/>
            <person name="Dong S."/>
            <person name="Downton P."/>
            <person name="Dumas B."/>
            <person name="Fabro G."/>
            <person name="Fronick C."/>
            <person name="Fuerstenberg S.I."/>
            <person name="Fulton L."/>
            <person name="Gaulin E."/>
            <person name="Govers F."/>
            <person name="Hughes L."/>
            <person name="Humphray S."/>
            <person name="Jiang R.H."/>
            <person name="Judelson H."/>
            <person name="Kamoun S."/>
            <person name="Kyung K."/>
            <person name="Meijer H."/>
            <person name="Minx P."/>
            <person name="Morris P."/>
            <person name="Nelson J."/>
            <person name="Phuntumart V."/>
            <person name="Qutob D."/>
            <person name="Rehmany A."/>
            <person name="Rougon-Cardoso A."/>
            <person name="Ryden P."/>
            <person name="Torto-Alalibo T."/>
            <person name="Studholme D."/>
            <person name="Wang Y."/>
            <person name="Win J."/>
            <person name="Wood J."/>
            <person name="Clifton S.W."/>
            <person name="Rogers J."/>
            <person name="Van den Ackerveken G."/>
            <person name="Jones J.D."/>
            <person name="McDowell J.M."/>
            <person name="Beynon J."/>
            <person name="Tyler B.M."/>
        </authorList>
    </citation>
    <scope>NUCLEOTIDE SEQUENCE [LARGE SCALE GENOMIC DNA]</scope>
    <source>
        <strain evidence="4">Emoy2</strain>
    </source>
</reference>
<dbReference type="HOGENOM" id="CLU_565582_0_0_1"/>
<gene>
    <name evidence="2" type="primary">HaRxLL57</name>
</gene>
<sequence>MRIYSTELLAAAAFIASISSYSASGSEIAQPELPTSDLSHDREDGVMEEQALRTKDEAEREARMQPPSEISASTVAAKVKLNDIPGSNVATAIQTRLAQLDDRFAEALKEHPELSETAAKGLAQDPKHRRDVPPQTTGGAPLSEADILKIFERARAHPQFLSSESLRELNKEVAARNAESLTPFTLLNLLILIYRADQGDFIELVSALSKAKAGEIISKDDAYALEEMMLRYWKADGVSFILAYDFLKLSDLAERGDLMDKNLDLLQRYYTLCGPDLRGNILGLYAYVRFKIGNHKKLFQMTVKAGGESSFANEMLAYFVTKGIEGTASPENILQALLLEQMNDVVAVRLLTKVCVNGRVKSHQNQKKVGYFDDNAKRQLQQIQTKWVTLMTMLKDELVSRWLNNAEMTPERVLSLLKLTDPSSVPEKEKLVIFRMFVEGYNKKTKTGTKVEEMYTNKRMTPAESHQERAPKRQRIEGPTILR</sequence>